<dbReference type="InterPro" id="IPR003961">
    <property type="entry name" value="FN3_dom"/>
</dbReference>
<feature type="domain" description="SLH" evidence="3">
    <location>
        <begin position="2365"/>
        <end position="2427"/>
    </location>
</feature>
<dbReference type="SUPFAM" id="SSF49464">
    <property type="entry name" value="Carboxypeptidase regulatory domain-like"/>
    <property type="match status" value="1"/>
</dbReference>
<dbReference type="PROSITE" id="PS51272">
    <property type="entry name" value="SLH"/>
    <property type="match status" value="3"/>
</dbReference>
<dbReference type="InterPro" id="IPR011042">
    <property type="entry name" value="6-blade_b-propeller_TolB-like"/>
</dbReference>
<dbReference type="InterPro" id="IPR013783">
    <property type="entry name" value="Ig-like_fold"/>
</dbReference>
<gene>
    <name evidence="4" type="ORF">FPL14_14835</name>
</gene>
<accession>A0A7G5BZE4</accession>
<dbReference type="Gene3D" id="2.120.10.30">
    <property type="entry name" value="TolB, C-terminal domain"/>
    <property type="match status" value="2"/>
</dbReference>
<dbReference type="KEGG" id="cchl:FPL14_14835"/>
<dbReference type="SUPFAM" id="SSF82171">
    <property type="entry name" value="DPP6 N-terminal domain-like"/>
    <property type="match status" value="1"/>
</dbReference>
<feature type="compositionally biased region" description="Gly residues" evidence="1">
    <location>
        <begin position="2147"/>
        <end position="2165"/>
    </location>
</feature>
<dbReference type="PANTHER" id="PTHR36842:SF1">
    <property type="entry name" value="PROTEIN TOLB"/>
    <property type="match status" value="1"/>
</dbReference>
<feature type="signal peptide" evidence="2">
    <location>
        <begin position="1"/>
        <end position="31"/>
    </location>
</feature>
<sequence length="2494" mass="270341">MKLGRKMRNRAAAVSLALALLLNGGVGSLSAAPNPQPTVTELYDSTVDPNADLSNQSIKVADFQAAALTDRDINLRWVLAGYNEIAIRWDAIAVQDPDHPGQTMPDPNIDHYTLEWKNGDAWLPLKETKDDFYYLHTGLPETTFVDYRVIAYDADGKQTDVYSIKAATDHLYQKRIVGLADSGVSALQISEDGLTVVFLTDAANLPDAAASNQLGLYMYRVSDGSLKRIDNAADVDYDKRGDKLAVSGNGRYAAYSRMNGNQYELCRYDSETGLIESVAIQGKRFDQIAISRDGTKLVFDSISSTYVPNQGDQNGTIDVFLIDFSKPMEERVQRISVAPDGQEGSTESKNAAISADGRYAAFVTKSDLLPEEVEYDGQNKLYLYDTTTGLLQHVPVGYVEDGERKELDATWPSLSEDGKLIAYRNYVNARGLRIGVIDRSSGQPVEVWHTNGSSKIDLLIPKLTSNGRYVTLNYFDYNPYEKYAPYDTKGYLRFDTQSTANEYRYLGKMAYSSVAYLSGDGSKGVYAYWNDWNEASGGDTSLEEGVQLYYFCLENCEDTGPSQDMVTKADVELPSHVNGSVPMGGKIVIRALAQPNLSLKADIVYESADQGNSHTVSANLAASAEEARVYRADWTLPAGTKRIVSVKVAPIGKPDESKEALNSPLEVAGLLQVKLSTADASALADVKMNLWSNSAKAGGSAKFPASLEAETALKPASDYTLSLVDASGRLLLEEPGVEVKPGESNAVALSVIPAAQLAVHVIGERGMAVQNAQVEIRRPEGELLYRGKTVGNGILTVPNVFFAGDEVEIRVAAPSPYQSPAPEIHKLQAGNQQPVIQLANLDFGTLAGITMFKGKPVPGVTVKLLGETGTLVDQTVSDAQGRYRLRAPAGIVRIAAERKEAPLYASKQIETLTLRTAETLTRDIPLDNHGLGTIKVEAKILHVDGSSIPISLADKVNAQDYQLMFRALNVAQVYRISPVYYDRFQFYGTPGDQFEVCIKSTAVELGSACETVQLNSNREATATLTLKETARITGTVSGSDFERSVYYQYRSSNADNWTYLGYRNIEPNGAFALSLPKPGIYQIQFRNNSQSYTWEGEVHQGELLTLPPIHLASQPTLFAGKSGNGFNQSELRASSGETVTLRASYHNSSQADMLFEAKLILNVPTGATLLPDSVMLNNIPVAAADEGSGKYAVTVGHLNPLASGSISYRVRIDNNPPSEMLQQMDIRFKKTSNSAVAVETLGAAFIRTSILTLEAPETIAQQSFTVSGRAPAGKQVFIYSDDALVGSAESTAGGLWHAEIALPDKPDSFVWKKPSNNRLIAKVETDSGFVESNIALVKVDPTAPSITEMTIGQQTGRKTVFHPNRGVERFPFTIAPNTSIFVTASISNPERMINPTVTIGDQTVPLYEGDSGKFSAIVPASRNMGTGIYVNYDLLPETAKPRTKEPTEDDWLAEQAAQEADWGKVDVTVFDSSESGPDPEAAYSPTYKVNFPDKDHTEALFRMSVKAEKLTGEPVPYRGFVPTWDYETGALVIKGSISRSMFSAAQMKELAAIVPGVQSLQFGPEPTLSTDYLGITLSLLNPKAEKFNTAYGIANSLKGYVSDTIDFMDYADQILQFQDYVINNECDATSVRYFVNVSNILYDQAAGGLVMKNIITGAGLVAGVGLSKLPPWATASISGLLTAANDAILSSWGDRLNDLKKEFEENKKWRDQMAEAGAISRCNTKDFKEDKKVADPVWIWDPSGYAYEAVPGNRLEGVKAVLLQEDPRHPGDWGEWDADWYGQQNPLYTDSEGRYGWDVPEGKWRVLYSKDGYLPAQSADLTVLPPHFDVNVAMVSLQPPEPIAGQAVAGKSIRVSFSKYMVADTVTAGGIILENASGYQVSGRVEAVDSEADESGQTLARSFKFVPEAPLKAGDQYRLRVLAHVQSYAYVGMTSERSFNVSVLPADARILEAAADLTAIAGQTELFVEWTKLDNADASGYRLTATPQGTSACEPVVNDLGLARNNASMQDLCAGTTYDLRLATLDADGGVSAGTAITVKTKNAPTLLQDTTSPGEATAASAVWKDEQLFVAWTDPNDPDLHHVEVSYRVKGTTAYSVPQVVAKGLQQVRLLQLDKSKSYDILIRSFDNRLNGSTGLALTDKADNPGSGGAGGGGGGGGTGGGNETGDPLQTEIELTGDAGEWTLFDGALRLKQPAGAFKETVKLAIRQLPIRSNEQPAGMLQVSPAISLVADTQSLKRMSVELQADKSLIVGKDIRKLGIYRQDPAKPQAWIYVGGVVGTDGSSVRTDISEWGVYAAFYHEVTFADIQSHWSRQEVEVLASRNIVSGVSAGKFEPNRLLTRAEAVKLLLSLMRQSGNLPDQPGTGANFKDVRGSAWYAADVAAASAIGIIQGANGRFRPHDEITREELVSMIARTGVIPATMDSDESSAWLAPYRDARSISIWALPAMRFAVEQGWLKGRTASTLSPQGKLSRAEAAVILYRLLDQLQLIRQA</sequence>
<dbReference type="EMBL" id="CP041969">
    <property type="protein sequence ID" value="QMV42328.1"/>
    <property type="molecule type" value="Genomic_DNA"/>
</dbReference>
<dbReference type="InterPro" id="IPR001119">
    <property type="entry name" value="SLH_dom"/>
</dbReference>
<evidence type="ECO:0000313" key="5">
    <source>
        <dbReference type="Proteomes" id="UP000515679"/>
    </source>
</evidence>
<dbReference type="RefSeq" id="WP_182303720.1">
    <property type="nucleotide sequence ID" value="NZ_CP041969.1"/>
</dbReference>
<evidence type="ECO:0000256" key="1">
    <source>
        <dbReference type="SAM" id="MobiDB-lite"/>
    </source>
</evidence>
<dbReference type="InterPro" id="IPR036116">
    <property type="entry name" value="FN3_sf"/>
</dbReference>
<dbReference type="PANTHER" id="PTHR36842">
    <property type="entry name" value="PROTEIN TOLB HOMOLOG"/>
    <property type="match status" value="1"/>
</dbReference>
<evidence type="ECO:0000313" key="4">
    <source>
        <dbReference type="EMBL" id="QMV42328.1"/>
    </source>
</evidence>
<dbReference type="Pfam" id="PF00395">
    <property type="entry name" value="SLH"/>
    <property type="match status" value="3"/>
</dbReference>
<name>A0A7G5BZE4_9BACL</name>
<dbReference type="Proteomes" id="UP000515679">
    <property type="component" value="Chromosome"/>
</dbReference>
<reference evidence="4 5" key="1">
    <citation type="submission" date="2019-07" db="EMBL/GenBank/DDBJ databases">
        <authorList>
            <person name="Kim J.K."/>
            <person name="Cheong H.-M."/>
            <person name="Choi Y."/>
            <person name="Hwang K.J."/>
            <person name="Lee S."/>
            <person name="Choi C."/>
        </authorList>
    </citation>
    <scope>NUCLEOTIDE SEQUENCE [LARGE SCALE GENOMIC DNA]</scope>
    <source>
        <strain evidence="4 5">KS 22</strain>
    </source>
</reference>
<feature type="chain" id="PRO_5028809676" description="SLH domain-containing protein" evidence="2">
    <location>
        <begin position="32"/>
        <end position="2494"/>
    </location>
</feature>
<dbReference type="Gene3D" id="2.60.40.10">
    <property type="entry name" value="Immunoglobulins"/>
    <property type="match status" value="1"/>
</dbReference>
<dbReference type="SMART" id="SM00060">
    <property type="entry name" value="FN3"/>
    <property type="match status" value="3"/>
</dbReference>
<feature type="region of interest" description="Disordered" evidence="1">
    <location>
        <begin position="2138"/>
        <end position="2171"/>
    </location>
</feature>
<feature type="domain" description="SLH" evidence="3">
    <location>
        <begin position="2300"/>
        <end position="2363"/>
    </location>
</feature>
<dbReference type="SUPFAM" id="SSF49265">
    <property type="entry name" value="Fibronectin type III"/>
    <property type="match status" value="1"/>
</dbReference>
<feature type="domain" description="SLH" evidence="3">
    <location>
        <begin position="2432"/>
        <end position="2494"/>
    </location>
</feature>
<dbReference type="InterPro" id="IPR008969">
    <property type="entry name" value="CarboxyPept-like_regulatory"/>
</dbReference>
<protein>
    <recommendedName>
        <fullName evidence="3">SLH domain-containing protein</fullName>
    </recommendedName>
</protein>
<evidence type="ECO:0000256" key="2">
    <source>
        <dbReference type="SAM" id="SignalP"/>
    </source>
</evidence>
<evidence type="ECO:0000259" key="3">
    <source>
        <dbReference type="PROSITE" id="PS51272"/>
    </source>
</evidence>
<proteinExistence type="predicted"/>
<keyword evidence="5" id="KW-1185">Reference proteome</keyword>
<organism evidence="4 5">
    <name type="scientific">Cohnella cholangitidis</name>
    <dbReference type="NCBI Taxonomy" id="2598458"/>
    <lineage>
        <taxon>Bacteria</taxon>
        <taxon>Bacillati</taxon>
        <taxon>Bacillota</taxon>
        <taxon>Bacilli</taxon>
        <taxon>Bacillales</taxon>
        <taxon>Paenibacillaceae</taxon>
        <taxon>Cohnella</taxon>
    </lineage>
</organism>
<keyword evidence="2" id="KW-0732">Signal</keyword>